<protein>
    <submittedName>
        <fullName evidence="2">HdeD family acid-resistance protein</fullName>
    </submittedName>
</protein>
<accession>A0ABP6QA02</accession>
<dbReference type="Pfam" id="PF03729">
    <property type="entry name" value="DUF308"/>
    <property type="match status" value="2"/>
</dbReference>
<keyword evidence="1" id="KW-0472">Membrane</keyword>
<sequence>MLDQLARKWWLLALRGVFAILFGIVAWVWPDITVLALAILFGAYALVDGAIALAGAFAGGTPEKSRGWLGFTGVCGIALGLMAMIWPGATAFIILTVIAAWAIVTGVFEIIVAIMTRNVVEGSWWHVAGGAVSVLFGAVLLIWPRGSGLALIWVVGLFSILFGIALVFAAFKLKNLAARTGAGPHPTGATPAF</sequence>
<dbReference type="InterPro" id="IPR052712">
    <property type="entry name" value="Acid_resist_chaperone_HdeD"/>
</dbReference>
<evidence type="ECO:0000313" key="3">
    <source>
        <dbReference type="Proteomes" id="UP001501237"/>
    </source>
</evidence>
<proteinExistence type="predicted"/>
<dbReference type="RefSeq" id="WP_344824712.1">
    <property type="nucleotide sequence ID" value="NZ_BAAAUV010000004.1"/>
</dbReference>
<dbReference type="PANTHER" id="PTHR34989:SF1">
    <property type="entry name" value="PROTEIN HDED"/>
    <property type="match status" value="1"/>
</dbReference>
<dbReference type="InterPro" id="IPR005325">
    <property type="entry name" value="DUF308_memb"/>
</dbReference>
<feature type="transmembrane region" description="Helical" evidence="1">
    <location>
        <begin position="124"/>
        <end position="143"/>
    </location>
</feature>
<keyword evidence="1" id="KW-0812">Transmembrane</keyword>
<gene>
    <name evidence="2" type="ORF">GCM10010468_18390</name>
</gene>
<dbReference type="Proteomes" id="UP001501237">
    <property type="component" value="Unassembled WGS sequence"/>
</dbReference>
<evidence type="ECO:0000313" key="2">
    <source>
        <dbReference type="EMBL" id="GAA3204035.1"/>
    </source>
</evidence>
<comment type="caution">
    <text evidence="2">The sequence shown here is derived from an EMBL/GenBank/DDBJ whole genome shotgun (WGS) entry which is preliminary data.</text>
</comment>
<reference evidence="3" key="1">
    <citation type="journal article" date="2019" name="Int. J. Syst. Evol. Microbiol.">
        <title>The Global Catalogue of Microorganisms (GCM) 10K type strain sequencing project: providing services to taxonomists for standard genome sequencing and annotation.</title>
        <authorList>
            <consortium name="The Broad Institute Genomics Platform"/>
            <consortium name="The Broad Institute Genome Sequencing Center for Infectious Disease"/>
            <person name="Wu L."/>
            <person name="Ma J."/>
        </authorList>
    </citation>
    <scope>NUCLEOTIDE SEQUENCE [LARGE SCALE GENOMIC DNA]</scope>
    <source>
        <strain evidence="3">JCM 9377</strain>
    </source>
</reference>
<feature type="transmembrane region" description="Helical" evidence="1">
    <location>
        <begin position="9"/>
        <end position="29"/>
    </location>
</feature>
<feature type="transmembrane region" description="Helical" evidence="1">
    <location>
        <begin position="149"/>
        <end position="171"/>
    </location>
</feature>
<feature type="transmembrane region" description="Helical" evidence="1">
    <location>
        <begin position="35"/>
        <end position="56"/>
    </location>
</feature>
<dbReference type="PANTHER" id="PTHR34989">
    <property type="entry name" value="PROTEIN HDED"/>
    <property type="match status" value="1"/>
</dbReference>
<evidence type="ECO:0000256" key="1">
    <source>
        <dbReference type="SAM" id="Phobius"/>
    </source>
</evidence>
<feature type="transmembrane region" description="Helical" evidence="1">
    <location>
        <begin position="68"/>
        <end position="86"/>
    </location>
</feature>
<organism evidence="2 3">
    <name type="scientific">Actinocorallia longicatena</name>
    <dbReference type="NCBI Taxonomy" id="111803"/>
    <lineage>
        <taxon>Bacteria</taxon>
        <taxon>Bacillati</taxon>
        <taxon>Actinomycetota</taxon>
        <taxon>Actinomycetes</taxon>
        <taxon>Streptosporangiales</taxon>
        <taxon>Thermomonosporaceae</taxon>
        <taxon>Actinocorallia</taxon>
    </lineage>
</organism>
<dbReference type="EMBL" id="BAAAUV010000004">
    <property type="protein sequence ID" value="GAA3204035.1"/>
    <property type="molecule type" value="Genomic_DNA"/>
</dbReference>
<keyword evidence="3" id="KW-1185">Reference proteome</keyword>
<keyword evidence="1" id="KW-1133">Transmembrane helix</keyword>
<feature type="transmembrane region" description="Helical" evidence="1">
    <location>
        <begin position="92"/>
        <end position="112"/>
    </location>
</feature>
<name>A0ABP6QA02_9ACTN</name>